<dbReference type="SUPFAM" id="SSF51445">
    <property type="entry name" value="(Trans)glycosidases"/>
    <property type="match status" value="1"/>
</dbReference>
<dbReference type="PANTHER" id="PTHR46066:SF2">
    <property type="entry name" value="CHITINASE DOMAIN-CONTAINING PROTEIN 1"/>
    <property type="match status" value="1"/>
</dbReference>
<name>A0A1V4A2A6_9ACTN</name>
<accession>A0A1V4A2A6</accession>
<protein>
    <submittedName>
        <fullName evidence="3">Glycosyl hydrolase</fullName>
    </submittedName>
</protein>
<dbReference type="InterPro" id="IPR001223">
    <property type="entry name" value="Glyco_hydro18_cat"/>
</dbReference>
<organism evidence="3 4">
    <name type="scientific">Streptomyces tsukubensis</name>
    <dbReference type="NCBI Taxonomy" id="83656"/>
    <lineage>
        <taxon>Bacteria</taxon>
        <taxon>Bacillati</taxon>
        <taxon>Actinomycetota</taxon>
        <taxon>Actinomycetes</taxon>
        <taxon>Kitasatosporales</taxon>
        <taxon>Streptomycetaceae</taxon>
        <taxon>Streptomyces</taxon>
    </lineage>
</organism>
<evidence type="ECO:0000313" key="4">
    <source>
        <dbReference type="Proteomes" id="UP000190539"/>
    </source>
</evidence>
<dbReference type="STRING" id="83656.B1H18_28765"/>
<gene>
    <name evidence="3" type="ORF">B1H18_28765</name>
</gene>
<evidence type="ECO:0000259" key="2">
    <source>
        <dbReference type="PROSITE" id="PS51910"/>
    </source>
</evidence>
<sequence>MLLLAVPATLGAAGGPTDAVPAPVPAPPAAGDPLPGAGAKAAASRRTVSAWLPYWEQKGGYRTALRHAEQLHTVSPFWYRAESASRITGYPGAGDRKIINGLHKAGIKVVPTVNENMAPGKLAAIVTSPQRRTTHVRALMKIVGSRSYDGLDLDYETIAPTGDATYKKVRSGYTALVKAVCESLHARGKQCVSTVTPQTASTGRVWDYRRLGAAVDRLRIMGYNLHHAQGSPGPLASSAWYEDILRRATARVAPAKLEMGLPAYGWDWAVGSERRAKSVTSKGAEALRKRVKARYRLDPASGTPHFTYTSGKTRRTVWYQDAKGTAEHLPVLREYGVRNTALWALNFEDPKLWGTLARG</sequence>
<dbReference type="RefSeq" id="WP_227025379.1">
    <property type="nucleotide sequence ID" value="NZ_CP045178.1"/>
</dbReference>
<dbReference type="InterPro" id="IPR017853">
    <property type="entry name" value="GH"/>
</dbReference>
<keyword evidence="4" id="KW-1185">Reference proteome</keyword>
<keyword evidence="3" id="KW-0378">Hydrolase</keyword>
<dbReference type="GO" id="GO:0005975">
    <property type="term" value="P:carbohydrate metabolic process"/>
    <property type="evidence" value="ECO:0007669"/>
    <property type="project" value="InterPro"/>
</dbReference>
<dbReference type="InterPro" id="IPR011583">
    <property type="entry name" value="Chitinase_II/V-like_cat"/>
</dbReference>
<dbReference type="PANTHER" id="PTHR46066">
    <property type="entry name" value="CHITINASE DOMAIN-CONTAINING PROTEIN 1 FAMILY MEMBER"/>
    <property type="match status" value="1"/>
</dbReference>
<feature type="region of interest" description="Disordered" evidence="1">
    <location>
        <begin position="15"/>
        <end position="38"/>
    </location>
</feature>
<dbReference type="SMART" id="SM00636">
    <property type="entry name" value="Glyco_18"/>
    <property type="match status" value="1"/>
</dbReference>
<dbReference type="InterPro" id="IPR029070">
    <property type="entry name" value="Chitinase_insertion_sf"/>
</dbReference>
<dbReference type="EMBL" id="MVFC01000035">
    <property type="protein sequence ID" value="OON72741.1"/>
    <property type="molecule type" value="Genomic_DNA"/>
</dbReference>
<dbReference type="Gene3D" id="3.20.20.80">
    <property type="entry name" value="Glycosidases"/>
    <property type="match status" value="1"/>
</dbReference>
<dbReference type="GO" id="GO:0008061">
    <property type="term" value="F:chitin binding"/>
    <property type="evidence" value="ECO:0007669"/>
    <property type="project" value="InterPro"/>
</dbReference>
<dbReference type="Gene3D" id="3.10.50.10">
    <property type="match status" value="1"/>
</dbReference>
<feature type="domain" description="GH18" evidence="2">
    <location>
        <begin position="49"/>
        <end position="359"/>
    </location>
</feature>
<proteinExistence type="predicted"/>
<evidence type="ECO:0000256" key="1">
    <source>
        <dbReference type="SAM" id="MobiDB-lite"/>
    </source>
</evidence>
<dbReference type="GO" id="GO:0016787">
    <property type="term" value="F:hydrolase activity"/>
    <property type="evidence" value="ECO:0007669"/>
    <property type="project" value="UniProtKB-KW"/>
</dbReference>
<reference evidence="3 4" key="1">
    <citation type="submission" date="2017-02" db="EMBL/GenBank/DDBJ databases">
        <title>Draft Genome Sequence of Streptomyces tsukubaensis F601, a Producer of the immunosuppressant tacrolimus FK506.</title>
        <authorList>
            <person name="Zong G."/>
            <person name="Zhong C."/>
            <person name="Fu J."/>
            <person name="Qin R."/>
            <person name="Cao G."/>
        </authorList>
    </citation>
    <scope>NUCLEOTIDE SEQUENCE [LARGE SCALE GENOMIC DNA]</scope>
    <source>
        <strain evidence="3 4">F601</strain>
    </source>
</reference>
<comment type="caution">
    <text evidence="3">The sequence shown here is derived from an EMBL/GenBank/DDBJ whole genome shotgun (WGS) entry which is preliminary data.</text>
</comment>
<dbReference type="AlphaFoldDB" id="A0A1V4A2A6"/>
<dbReference type="Pfam" id="PF00704">
    <property type="entry name" value="Glyco_hydro_18"/>
    <property type="match status" value="1"/>
</dbReference>
<dbReference type="Proteomes" id="UP000190539">
    <property type="component" value="Unassembled WGS sequence"/>
</dbReference>
<evidence type="ECO:0000313" key="3">
    <source>
        <dbReference type="EMBL" id="OON72741.1"/>
    </source>
</evidence>
<dbReference type="PROSITE" id="PS51910">
    <property type="entry name" value="GH18_2"/>
    <property type="match status" value="1"/>
</dbReference>